<dbReference type="Gene3D" id="3.10.620.30">
    <property type="match status" value="1"/>
</dbReference>
<dbReference type="Pfam" id="PF06035">
    <property type="entry name" value="Peptidase_C93"/>
    <property type="match status" value="1"/>
</dbReference>
<dbReference type="PANTHER" id="PTHR39327">
    <property type="match status" value="1"/>
</dbReference>
<dbReference type="Proteomes" id="UP000190135">
    <property type="component" value="Unassembled WGS sequence"/>
</dbReference>
<dbReference type="PANTHER" id="PTHR39327:SF1">
    <property type="entry name" value="BLR5470 PROTEIN"/>
    <property type="match status" value="1"/>
</dbReference>
<reference evidence="1 2" key="1">
    <citation type="submission" date="2017-02" db="EMBL/GenBank/DDBJ databases">
        <authorList>
            <person name="Peterson S.W."/>
        </authorList>
    </citation>
    <scope>NUCLEOTIDE SEQUENCE [LARGE SCALE GENOMIC DNA]</scope>
    <source>
        <strain evidence="1 2">USBA 369</strain>
    </source>
</reference>
<sequence>MRGVLCAFGATVAFVCSLTSANARDSYMKVGLAIKSPIGYTVFCTNNPVDCAKFDVSSPMKLDPVLMNLVARLNTSVNLKIKARSDAEIYGVPEYWTYPDGAGDCEDYVLEKRRLLHQAGIALSNLLITVVRQANGEGHAVLTLRTDGGDFILDNLDWRVKHWSDTPYVYLKRQSETDPNHWQAIEDGQQVTVSASVAR</sequence>
<dbReference type="AlphaFoldDB" id="A0A1T4QVI7"/>
<dbReference type="STRING" id="1365950.SAMN05428963_105291"/>
<dbReference type="EMBL" id="FUXL01000005">
    <property type="protein sequence ID" value="SKA07772.1"/>
    <property type="molecule type" value="Genomic_DNA"/>
</dbReference>
<keyword evidence="2" id="KW-1185">Reference proteome</keyword>
<proteinExistence type="predicted"/>
<dbReference type="InterPro" id="IPR010319">
    <property type="entry name" value="Transglutaminase-like_Cys_pept"/>
</dbReference>
<protein>
    <submittedName>
        <fullName evidence="1">Predicted transglutaminase-like cysteine proteinase</fullName>
    </submittedName>
</protein>
<accession>A0A1T4QVI7</accession>
<evidence type="ECO:0000313" key="1">
    <source>
        <dbReference type="EMBL" id="SKA07772.1"/>
    </source>
</evidence>
<evidence type="ECO:0000313" key="2">
    <source>
        <dbReference type="Proteomes" id="UP000190135"/>
    </source>
</evidence>
<name>A0A1T4QVI7_9HYPH</name>
<organism evidence="1 2">
    <name type="scientific">Consotaella salsifontis</name>
    <dbReference type="NCBI Taxonomy" id="1365950"/>
    <lineage>
        <taxon>Bacteria</taxon>
        <taxon>Pseudomonadati</taxon>
        <taxon>Pseudomonadota</taxon>
        <taxon>Alphaproteobacteria</taxon>
        <taxon>Hyphomicrobiales</taxon>
        <taxon>Aurantimonadaceae</taxon>
        <taxon>Consotaella</taxon>
    </lineage>
</organism>
<gene>
    <name evidence="1" type="ORF">SAMN05428963_105291</name>
</gene>